<reference evidence="1" key="1">
    <citation type="submission" date="2020-08" db="EMBL/GenBank/DDBJ databases">
        <title>Multicomponent nature underlies the extraordinary mechanical properties of spider dragline silk.</title>
        <authorList>
            <person name="Kono N."/>
            <person name="Nakamura H."/>
            <person name="Mori M."/>
            <person name="Yoshida Y."/>
            <person name="Ohtoshi R."/>
            <person name="Malay A.D."/>
            <person name="Moran D.A.P."/>
            <person name="Tomita M."/>
            <person name="Numata K."/>
            <person name="Arakawa K."/>
        </authorList>
    </citation>
    <scope>NUCLEOTIDE SEQUENCE</scope>
</reference>
<dbReference type="PROSITE" id="PS51257">
    <property type="entry name" value="PROKAR_LIPOPROTEIN"/>
    <property type="match status" value="1"/>
</dbReference>
<protein>
    <submittedName>
        <fullName evidence="1">Uncharacterized protein</fullName>
    </submittedName>
</protein>
<name>A0A8X6NP63_NEPPI</name>
<gene>
    <name evidence="1" type="ORF">NPIL_463241</name>
</gene>
<dbReference type="EMBL" id="BMAW01106898">
    <property type="protein sequence ID" value="GFT26599.1"/>
    <property type="molecule type" value="Genomic_DNA"/>
</dbReference>
<comment type="caution">
    <text evidence="1">The sequence shown here is derived from an EMBL/GenBank/DDBJ whole genome shotgun (WGS) entry which is preliminary data.</text>
</comment>
<evidence type="ECO:0000313" key="2">
    <source>
        <dbReference type="Proteomes" id="UP000887013"/>
    </source>
</evidence>
<sequence>MSPVVRNTLMLSSVFFIGCFEGIGKKKFKEDIINFFFFLEERSLLDQCCFRYRTKFCCNLLQKYCFVTHLANGRKVYLLT</sequence>
<proteinExistence type="predicted"/>
<dbReference type="Proteomes" id="UP000887013">
    <property type="component" value="Unassembled WGS sequence"/>
</dbReference>
<keyword evidence="2" id="KW-1185">Reference proteome</keyword>
<organism evidence="1 2">
    <name type="scientific">Nephila pilipes</name>
    <name type="common">Giant wood spider</name>
    <name type="synonym">Nephila maculata</name>
    <dbReference type="NCBI Taxonomy" id="299642"/>
    <lineage>
        <taxon>Eukaryota</taxon>
        <taxon>Metazoa</taxon>
        <taxon>Ecdysozoa</taxon>
        <taxon>Arthropoda</taxon>
        <taxon>Chelicerata</taxon>
        <taxon>Arachnida</taxon>
        <taxon>Araneae</taxon>
        <taxon>Araneomorphae</taxon>
        <taxon>Entelegynae</taxon>
        <taxon>Araneoidea</taxon>
        <taxon>Nephilidae</taxon>
        <taxon>Nephila</taxon>
    </lineage>
</organism>
<dbReference type="AlphaFoldDB" id="A0A8X6NP63"/>
<evidence type="ECO:0000313" key="1">
    <source>
        <dbReference type="EMBL" id="GFT26599.1"/>
    </source>
</evidence>
<accession>A0A8X6NP63</accession>